<dbReference type="AlphaFoldDB" id="A0A518B3C0"/>
<accession>A0A518B3C0</accession>
<evidence type="ECO:0000313" key="6">
    <source>
        <dbReference type="Proteomes" id="UP000317093"/>
    </source>
</evidence>
<dbReference type="CDD" id="cd04458">
    <property type="entry name" value="CSP_CDS"/>
    <property type="match status" value="1"/>
</dbReference>
<evidence type="ECO:0000259" key="4">
    <source>
        <dbReference type="PROSITE" id="PS51857"/>
    </source>
</evidence>
<dbReference type="SUPFAM" id="SSF50249">
    <property type="entry name" value="Nucleic acid-binding proteins"/>
    <property type="match status" value="1"/>
</dbReference>
<dbReference type="RefSeq" id="WP_145258028.1">
    <property type="nucleotide sequence ID" value="NZ_CP036279.1"/>
</dbReference>
<name>A0A518B3C0_9BACT</name>
<dbReference type="KEGG" id="knv:Pan216_22890"/>
<dbReference type="InterPro" id="IPR002059">
    <property type="entry name" value="CSP_DNA-bd"/>
</dbReference>
<comment type="subcellular location">
    <subcellularLocation>
        <location evidence="1">Cytoplasm</location>
    </subcellularLocation>
</comment>
<gene>
    <name evidence="5" type="primary">cspA_1</name>
    <name evidence="5" type="ORF">Pan216_22890</name>
</gene>
<keyword evidence="6" id="KW-1185">Reference proteome</keyword>
<evidence type="ECO:0000256" key="3">
    <source>
        <dbReference type="SAM" id="MobiDB-lite"/>
    </source>
</evidence>
<evidence type="ECO:0000313" key="5">
    <source>
        <dbReference type="EMBL" id="QDU61432.1"/>
    </source>
</evidence>
<dbReference type="GO" id="GO:0005829">
    <property type="term" value="C:cytosol"/>
    <property type="evidence" value="ECO:0007669"/>
    <property type="project" value="UniProtKB-ARBA"/>
</dbReference>
<dbReference type="InterPro" id="IPR011129">
    <property type="entry name" value="CSD"/>
</dbReference>
<dbReference type="SMART" id="SM00357">
    <property type="entry name" value="CSP"/>
    <property type="match status" value="1"/>
</dbReference>
<dbReference type="Pfam" id="PF00313">
    <property type="entry name" value="CSD"/>
    <property type="match status" value="1"/>
</dbReference>
<feature type="domain" description="CSD" evidence="4">
    <location>
        <begin position="1"/>
        <end position="64"/>
    </location>
</feature>
<evidence type="ECO:0000256" key="2">
    <source>
        <dbReference type="ARBA" id="ARBA00022490"/>
    </source>
</evidence>
<dbReference type="PIRSF" id="PIRSF002599">
    <property type="entry name" value="Cold_shock_A"/>
    <property type="match status" value="1"/>
</dbReference>
<proteinExistence type="predicted"/>
<dbReference type="InterPro" id="IPR012156">
    <property type="entry name" value="Cold_shock_CspA"/>
</dbReference>
<dbReference type="EMBL" id="CP036279">
    <property type="protein sequence ID" value="QDU61432.1"/>
    <property type="molecule type" value="Genomic_DNA"/>
</dbReference>
<dbReference type="GO" id="GO:0003676">
    <property type="term" value="F:nucleic acid binding"/>
    <property type="evidence" value="ECO:0007669"/>
    <property type="project" value="InterPro"/>
</dbReference>
<dbReference type="OrthoDB" id="9805039at2"/>
<protein>
    <submittedName>
        <fullName evidence="5">Putative cold shock protein A</fullName>
    </submittedName>
</protein>
<organism evidence="5 6">
    <name type="scientific">Kolteria novifilia</name>
    <dbReference type="NCBI Taxonomy" id="2527975"/>
    <lineage>
        <taxon>Bacteria</taxon>
        <taxon>Pseudomonadati</taxon>
        <taxon>Planctomycetota</taxon>
        <taxon>Planctomycetia</taxon>
        <taxon>Kolteriales</taxon>
        <taxon>Kolteriaceae</taxon>
        <taxon>Kolteria</taxon>
    </lineage>
</organism>
<feature type="region of interest" description="Disordered" evidence="3">
    <location>
        <begin position="43"/>
        <end position="65"/>
    </location>
</feature>
<sequence length="65" mass="7284">MPQGTIKKLVTDKGFGFIKGERNEIFFHHSALVGTTIEELQENQTVEYEEGQGPKGPRAENVRPV</sequence>
<dbReference type="Proteomes" id="UP000317093">
    <property type="component" value="Chromosome"/>
</dbReference>
<dbReference type="Gene3D" id="2.40.50.140">
    <property type="entry name" value="Nucleic acid-binding proteins"/>
    <property type="match status" value="1"/>
</dbReference>
<keyword evidence="2" id="KW-0963">Cytoplasm</keyword>
<evidence type="ECO:0000256" key="1">
    <source>
        <dbReference type="ARBA" id="ARBA00004496"/>
    </source>
</evidence>
<reference evidence="5 6" key="1">
    <citation type="submission" date="2019-02" db="EMBL/GenBank/DDBJ databases">
        <title>Deep-cultivation of Planctomycetes and their phenomic and genomic characterization uncovers novel biology.</title>
        <authorList>
            <person name="Wiegand S."/>
            <person name="Jogler M."/>
            <person name="Boedeker C."/>
            <person name="Pinto D."/>
            <person name="Vollmers J."/>
            <person name="Rivas-Marin E."/>
            <person name="Kohn T."/>
            <person name="Peeters S.H."/>
            <person name="Heuer A."/>
            <person name="Rast P."/>
            <person name="Oberbeckmann S."/>
            <person name="Bunk B."/>
            <person name="Jeske O."/>
            <person name="Meyerdierks A."/>
            <person name="Storesund J.E."/>
            <person name="Kallscheuer N."/>
            <person name="Luecker S."/>
            <person name="Lage O.M."/>
            <person name="Pohl T."/>
            <person name="Merkel B.J."/>
            <person name="Hornburger P."/>
            <person name="Mueller R.-W."/>
            <person name="Bruemmer F."/>
            <person name="Labrenz M."/>
            <person name="Spormann A.M."/>
            <person name="Op den Camp H."/>
            <person name="Overmann J."/>
            <person name="Amann R."/>
            <person name="Jetten M.S.M."/>
            <person name="Mascher T."/>
            <person name="Medema M.H."/>
            <person name="Devos D.P."/>
            <person name="Kaster A.-K."/>
            <person name="Ovreas L."/>
            <person name="Rohde M."/>
            <person name="Galperin M.Y."/>
            <person name="Jogler C."/>
        </authorList>
    </citation>
    <scope>NUCLEOTIDE SEQUENCE [LARGE SCALE GENOMIC DNA]</scope>
    <source>
        <strain evidence="5 6">Pan216</strain>
    </source>
</reference>
<dbReference type="PROSITE" id="PS51857">
    <property type="entry name" value="CSD_2"/>
    <property type="match status" value="1"/>
</dbReference>
<dbReference type="PRINTS" id="PR00050">
    <property type="entry name" value="COLDSHOCK"/>
</dbReference>
<dbReference type="InterPro" id="IPR012340">
    <property type="entry name" value="NA-bd_OB-fold"/>
</dbReference>